<dbReference type="AlphaFoldDB" id="A0A7X5Y1Z3"/>
<comment type="caution">
    <text evidence="1">The sequence shown here is derived from an EMBL/GenBank/DDBJ whole genome shotgun (WGS) entry which is preliminary data.</text>
</comment>
<evidence type="ECO:0000313" key="1">
    <source>
        <dbReference type="EMBL" id="NJB98300.1"/>
    </source>
</evidence>
<sequence length="248" mass="27434">MEPVEYVFRIDAFTPETMPMARLAEYLSALAKLLGHAEHTHFVRLDAGSAKLVHQVDAVDAPKVETRLNGVRVGNAPKDALQAQKALEELLVNDNAVATLTRSVDGEIVVPFVGRDRPKQITLPAFRESTTLQGQIVRIGGKDETAHAALQDGETYHAHIHMKRALARQLAPYLYGPPVRLYGNGKFERQANGVWAMLDFRVDRFEVLDDRPLGEALAAIRSVAGNGLMEPDAYGEVTRLRHEGHDDQ</sequence>
<protein>
    <submittedName>
        <fullName evidence="1">Uncharacterized protein</fullName>
    </submittedName>
</protein>
<name>A0A7X5Y1Z3_9SPHN</name>
<accession>A0A7X5Y1Z3</accession>
<keyword evidence="2" id="KW-1185">Reference proteome</keyword>
<reference evidence="1 2" key="1">
    <citation type="submission" date="2020-03" db="EMBL/GenBank/DDBJ databases">
        <title>Genomic Encyclopedia of Type Strains, Phase IV (KMG-IV): sequencing the most valuable type-strain genomes for metagenomic binning, comparative biology and taxonomic classification.</title>
        <authorList>
            <person name="Goeker M."/>
        </authorList>
    </citation>
    <scope>NUCLEOTIDE SEQUENCE [LARGE SCALE GENOMIC DNA]</scope>
    <source>
        <strain evidence="1 2">DSM 7225</strain>
    </source>
</reference>
<dbReference type="EMBL" id="JAATJB010000007">
    <property type="protein sequence ID" value="NJB98300.1"/>
    <property type="molecule type" value="Genomic_DNA"/>
</dbReference>
<organism evidence="1 2">
    <name type="scientific">Sphingomonas trueperi</name>
    <dbReference type="NCBI Taxonomy" id="53317"/>
    <lineage>
        <taxon>Bacteria</taxon>
        <taxon>Pseudomonadati</taxon>
        <taxon>Pseudomonadota</taxon>
        <taxon>Alphaproteobacteria</taxon>
        <taxon>Sphingomonadales</taxon>
        <taxon>Sphingomonadaceae</taxon>
        <taxon>Sphingomonas</taxon>
    </lineage>
</organism>
<dbReference type="RefSeq" id="WP_125976648.1">
    <property type="nucleotide sequence ID" value="NZ_BAAADY010000003.1"/>
</dbReference>
<gene>
    <name evidence="1" type="ORF">GGR89_002631</name>
</gene>
<dbReference type="Proteomes" id="UP000531251">
    <property type="component" value="Unassembled WGS sequence"/>
</dbReference>
<evidence type="ECO:0000313" key="2">
    <source>
        <dbReference type="Proteomes" id="UP000531251"/>
    </source>
</evidence>
<proteinExistence type="predicted"/>